<dbReference type="EMBL" id="CP022685">
    <property type="protein sequence ID" value="ATL33027.1"/>
    <property type="molecule type" value="Genomic_DNA"/>
</dbReference>
<dbReference type="InterPro" id="IPR037401">
    <property type="entry name" value="SnoaL-like"/>
</dbReference>
<keyword evidence="3" id="KW-1185">Reference proteome</keyword>
<evidence type="ECO:0000259" key="1">
    <source>
        <dbReference type="Pfam" id="PF12680"/>
    </source>
</evidence>
<evidence type="ECO:0000313" key="2">
    <source>
        <dbReference type="EMBL" id="ATL33027.1"/>
    </source>
</evidence>
<dbReference type="SUPFAM" id="SSF54427">
    <property type="entry name" value="NTF2-like"/>
    <property type="match status" value="1"/>
</dbReference>
<reference evidence="2 3" key="1">
    <citation type="submission" date="2017-08" db="EMBL/GenBank/DDBJ databases">
        <title>Complete Genome Sequence of Streptomyces formicae KY5, the formicamycin producer.</title>
        <authorList>
            <person name="Holmes N.A."/>
            <person name="Devine R."/>
            <person name="Qin Z."/>
            <person name="Seipke R.F."/>
            <person name="Wilkinson B."/>
            <person name="Hutchings M.I."/>
        </authorList>
    </citation>
    <scope>NUCLEOTIDE SEQUENCE [LARGE SCALE GENOMIC DNA]</scope>
    <source>
        <strain evidence="2 3">KY5</strain>
    </source>
</reference>
<name>A0A291QNA7_9ACTN</name>
<dbReference type="KEGG" id="sfk:KY5_8009"/>
<evidence type="ECO:0000313" key="3">
    <source>
        <dbReference type="Proteomes" id="UP000221011"/>
    </source>
</evidence>
<dbReference type="Pfam" id="PF12680">
    <property type="entry name" value="SnoaL_2"/>
    <property type="match status" value="1"/>
</dbReference>
<dbReference type="Gene3D" id="3.10.450.50">
    <property type="match status" value="1"/>
</dbReference>
<proteinExistence type="predicted"/>
<feature type="domain" description="SnoaL-like" evidence="1">
    <location>
        <begin position="13"/>
        <end position="113"/>
    </location>
</feature>
<organism evidence="2 3">
    <name type="scientific">Streptomyces formicae</name>
    <dbReference type="NCBI Taxonomy" id="1616117"/>
    <lineage>
        <taxon>Bacteria</taxon>
        <taxon>Bacillati</taxon>
        <taxon>Actinomycetota</taxon>
        <taxon>Actinomycetes</taxon>
        <taxon>Kitasatosporales</taxon>
        <taxon>Streptomycetaceae</taxon>
        <taxon>Streptomyces</taxon>
    </lineage>
</organism>
<accession>A0A291QNA7</accession>
<protein>
    <recommendedName>
        <fullName evidence="1">SnoaL-like domain-containing protein</fullName>
    </recommendedName>
</protein>
<dbReference type="InterPro" id="IPR032710">
    <property type="entry name" value="NTF2-like_dom_sf"/>
</dbReference>
<dbReference type="RefSeq" id="WP_098246862.1">
    <property type="nucleotide sequence ID" value="NZ_CP022685.1"/>
</dbReference>
<gene>
    <name evidence="2" type="ORF">KY5_8009</name>
</gene>
<sequence>MESDEARAAIDMFLSAFNAPDEVSVVDRLSRALSPEITFWGPWGRSEGVEAVGAFVLDLRRHSGGEGTMERCSDVDAPGEWARYQWRYAAADDRAALSGTDVVRIQEGRIAEMIVFAGDLPALPADAAHSA</sequence>
<dbReference type="Proteomes" id="UP000221011">
    <property type="component" value="Chromosome"/>
</dbReference>
<dbReference type="AlphaFoldDB" id="A0A291QNA7"/>